<comment type="caution">
    <text evidence="2">The sequence shown here is derived from an EMBL/GenBank/DDBJ whole genome shotgun (WGS) entry which is preliminary data.</text>
</comment>
<gene>
    <name evidence="2" type="ORF">IAA98_02335</name>
</gene>
<dbReference type="EMBL" id="DVLP01000069">
    <property type="protein sequence ID" value="HIT74404.1"/>
    <property type="molecule type" value="Genomic_DNA"/>
</dbReference>
<organism evidence="2 3">
    <name type="scientific">Candidatus Avipropionibacterium avicola</name>
    <dbReference type="NCBI Taxonomy" id="2840701"/>
    <lineage>
        <taxon>Bacteria</taxon>
        <taxon>Bacillati</taxon>
        <taxon>Actinomycetota</taxon>
        <taxon>Actinomycetes</taxon>
        <taxon>Propionibacteriales</taxon>
        <taxon>Propionibacteriaceae</taxon>
        <taxon>Propionibacteriaceae incertae sedis</taxon>
        <taxon>Candidatus Avipropionibacterium</taxon>
    </lineage>
</organism>
<keyword evidence="1" id="KW-1133">Transmembrane helix</keyword>
<proteinExistence type="predicted"/>
<reference evidence="2" key="1">
    <citation type="submission" date="2020-10" db="EMBL/GenBank/DDBJ databases">
        <authorList>
            <person name="Gilroy R."/>
        </authorList>
    </citation>
    <scope>NUCLEOTIDE SEQUENCE</scope>
    <source>
        <strain evidence="2">ChiGjej1B1-24693</strain>
    </source>
</reference>
<keyword evidence="1" id="KW-0472">Membrane</keyword>
<protein>
    <submittedName>
        <fullName evidence="2">Uncharacterized protein</fullName>
    </submittedName>
</protein>
<feature type="transmembrane region" description="Helical" evidence="1">
    <location>
        <begin position="74"/>
        <end position="94"/>
    </location>
</feature>
<dbReference type="AlphaFoldDB" id="A0A9D1KKN6"/>
<name>A0A9D1KKN6_9ACTN</name>
<keyword evidence="1" id="KW-0812">Transmembrane</keyword>
<reference evidence="2" key="2">
    <citation type="journal article" date="2021" name="PeerJ">
        <title>Extensive microbial diversity within the chicken gut microbiome revealed by metagenomics and culture.</title>
        <authorList>
            <person name="Gilroy R."/>
            <person name="Ravi A."/>
            <person name="Getino M."/>
            <person name="Pursley I."/>
            <person name="Horton D.L."/>
            <person name="Alikhan N.F."/>
            <person name="Baker D."/>
            <person name="Gharbi K."/>
            <person name="Hall N."/>
            <person name="Watson M."/>
            <person name="Adriaenssens E.M."/>
            <person name="Foster-Nyarko E."/>
            <person name="Jarju S."/>
            <person name="Secka A."/>
            <person name="Antonio M."/>
            <person name="Oren A."/>
            <person name="Chaudhuri R.R."/>
            <person name="La Ragione R."/>
            <person name="Hildebrand F."/>
            <person name="Pallen M.J."/>
        </authorList>
    </citation>
    <scope>NUCLEOTIDE SEQUENCE</scope>
    <source>
        <strain evidence="2">ChiGjej1B1-24693</strain>
    </source>
</reference>
<sequence length="139" mass="13923">MAGAITTGAIAVLHAVVMGTSHWSDWAAGALRDGTAGADALAAFWAQPGGFEPALIAVAILLASMARRGHTPPVSVGIVLVAWVVLCIGLIGPFSGFSLALVPTGLVLAAGIRGRLATAVVTPPEPVRPGEALQHSSLC</sequence>
<evidence type="ECO:0000313" key="2">
    <source>
        <dbReference type="EMBL" id="HIT74404.1"/>
    </source>
</evidence>
<evidence type="ECO:0000256" key="1">
    <source>
        <dbReference type="SAM" id="Phobius"/>
    </source>
</evidence>
<accession>A0A9D1KKN6</accession>
<evidence type="ECO:0000313" key="3">
    <source>
        <dbReference type="Proteomes" id="UP000886842"/>
    </source>
</evidence>
<feature type="transmembrane region" description="Helical" evidence="1">
    <location>
        <begin position="42"/>
        <end position="62"/>
    </location>
</feature>
<dbReference type="Proteomes" id="UP000886842">
    <property type="component" value="Unassembled WGS sequence"/>
</dbReference>